<keyword evidence="1" id="KW-0812">Transmembrane</keyword>
<proteinExistence type="predicted"/>
<name>A0A0L8FWJ2_OCTBM</name>
<accession>A0A0L8FWJ2</accession>
<protein>
    <recommendedName>
        <fullName evidence="2">LicD/FKTN/FKRP nucleotidyltransferase domain-containing protein</fullName>
    </recommendedName>
</protein>
<dbReference type="PANTHER" id="PTHR43404:SF2">
    <property type="entry name" value="LIPOPOLYSACCHARIDE CHOLINEPHOSPHOTRANSFERASE LICD"/>
    <property type="match status" value="1"/>
</dbReference>
<evidence type="ECO:0000313" key="3">
    <source>
        <dbReference type="EMBL" id="KOF68984.1"/>
    </source>
</evidence>
<dbReference type="OrthoDB" id="419198at2759"/>
<evidence type="ECO:0000256" key="1">
    <source>
        <dbReference type="SAM" id="Phobius"/>
    </source>
</evidence>
<gene>
    <name evidence="3" type="ORF">OCBIM_22005993mg</name>
</gene>
<dbReference type="OMA" id="AINETAH"/>
<keyword evidence="1" id="KW-1133">Transmembrane helix</keyword>
<dbReference type="AlphaFoldDB" id="A0A0L8FWJ2"/>
<dbReference type="InterPro" id="IPR007074">
    <property type="entry name" value="LicD/FKTN/FKRP_NTP_transf"/>
</dbReference>
<dbReference type="PANTHER" id="PTHR43404">
    <property type="entry name" value="LIPOPOLYSACCHARIDE CHOLINEPHOSPHOTRANSFERASE LICD"/>
    <property type="match status" value="1"/>
</dbReference>
<dbReference type="InterPro" id="IPR052942">
    <property type="entry name" value="LPS_cholinephosphotransferase"/>
</dbReference>
<evidence type="ECO:0000259" key="2">
    <source>
        <dbReference type="Pfam" id="PF04991"/>
    </source>
</evidence>
<feature type="domain" description="LicD/FKTN/FKRP nucleotidyltransferase" evidence="2">
    <location>
        <begin position="130"/>
        <end position="196"/>
    </location>
</feature>
<dbReference type="EMBL" id="KQ425779">
    <property type="protein sequence ID" value="KOF68984.1"/>
    <property type="molecule type" value="Genomic_DNA"/>
</dbReference>
<dbReference type="GO" id="GO:0009100">
    <property type="term" value="P:glycoprotein metabolic process"/>
    <property type="evidence" value="ECO:0007669"/>
    <property type="project" value="UniProtKB-ARBA"/>
</dbReference>
<feature type="transmembrane region" description="Helical" evidence="1">
    <location>
        <begin position="23"/>
        <end position="42"/>
    </location>
</feature>
<dbReference type="KEGG" id="obi:106880736"/>
<sequence>MSQLCILSRKAYRLKNPLQPKKLILLIGIFIILFFFISSKFWQFNPDKQRMFRVIMNNYVIAERNYDKNTFPDLVGSFHFNDTNIGIAINETAHLSVTGNESLAIIYQSTISPTEKKLLLYVFQSFIDICRRHKIVFFLYGGSLLGSYRHHGIIPWDDDIDVFMNYSQRDTFYTVSQTVPGFQVSNPKTFQWKFFFRDVKTLKNQQFRWPYIDIFFFGENETSIFDFTYGKPRYKFIKKNIFPLKLRPFEGAMLESPCNPYLFLKFWYDVHMCSGNSFRHKTESVANAYWKKSVPCTQVHFMWPFVSRTKDKHSGMIKETLLFRNISQSHPFITKNC</sequence>
<keyword evidence="1" id="KW-0472">Membrane</keyword>
<reference evidence="3" key="1">
    <citation type="submission" date="2015-07" db="EMBL/GenBank/DDBJ databases">
        <title>MeaNS - Measles Nucleotide Surveillance Program.</title>
        <authorList>
            <person name="Tran T."/>
            <person name="Druce J."/>
        </authorList>
    </citation>
    <scope>NUCLEOTIDE SEQUENCE</scope>
    <source>
        <strain evidence="3">UCB-OBI-ISO-001</strain>
        <tissue evidence="3">Gonad</tissue>
    </source>
</reference>
<dbReference type="Pfam" id="PF04991">
    <property type="entry name" value="LicD"/>
    <property type="match status" value="1"/>
</dbReference>
<organism evidence="3">
    <name type="scientific">Octopus bimaculoides</name>
    <name type="common">California two-spotted octopus</name>
    <dbReference type="NCBI Taxonomy" id="37653"/>
    <lineage>
        <taxon>Eukaryota</taxon>
        <taxon>Metazoa</taxon>
        <taxon>Spiralia</taxon>
        <taxon>Lophotrochozoa</taxon>
        <taxon>Mollusca</taxon>
        <taxon>Cephalopoda</taxon>
        <taxon>Coleoidea</taxon>
        <taxon>Octopodiformes</taxon>
        <taxon>Octopoda</taxon>
        <taxon>Incirrata</taxon>
        <taxon>Octopodidae</taxon>
        <taxon>Octopus</taxon>
    </lineage>
</organism>